<keyword evidence="2" id="KW-1185">Reference proteome</keyword>
<dbReference type="Proteomes" id="UP000827976">
    <property type="component" value="Chromosome 2"/>
</dbReference>
<protein>
    <submittedName>
        <fullName evidence="1">MFS general substrate transporter domain-containing protein</fullName>
    </submittedName>
</protein>
<gene>
    <name evidence="1" type="ORF">IHE45_02G024900</name>
</gene>
<comment type="caution">
    <text evidence="1">The sequence shown here is derived from an EMBL/GenBank/DDBJ whole genome shotgun (WGS) entry which is preliminary data.</text>
</comment>
<organism evidence="1 2">
    <name type="scientific">Dioscorea alata</name>
    <name type="common">Purple yam</name>
    <dbReference type="NCBI Taxonomy" id="55571"/>
    <lineage>
        <taxon>Eukaryota</taxon>
        <taxon>Viridiplantae</taxon>
        <taxon>Streptophyta</taxon>
        <taxon>Embryophyta</taxon>
        <taxon>Tracheophyta</taxon>
        <taxon>Spermatophyta</taxon>
        <taxon>Magnoliopsida</taxon>
        <taxon>Liliopsida</taxon>
        <taxon>Dioscoreales</taxon>
        <taxon>Dioscoreaceae</taxon>
        <taxon>Dioscorea</taxon>
    </lineage>
</organism>
<accession>A0ACB7WNL9</accession>
<proteinExistence type="predicted"/>
<name>A0ACB7WNL9_DIOAL</name>
<evidence type="ECO:0000313" key="2">
    <source>
        <dbReference type="Proteomes" id="UP000827976"/>
    </source>
</evidence>
<evidence type="ECO:0000313" key="1">
    <source>
        <dbReference type="EMBL" id="KAH7690134.1"/>
    </source>
</evidence>
<dbReference type="EMBL" id="CM037012">
    <property type="protein sequence ID" value="KAH7690134.1"/>
    <property type="molecule type" value="Genomic_DNA"/>
</dbReference>
<reference evidence="2" key="1">
    <citation type="journal article" date="2022" name="Nat. Commun.">
        <title>Chromosome evolution and the genetic basis of agronomically important traits in greater yam.</title>
        <authorList>
            <person name="Bredeson J.V."/>
            <person name="Lyons J.B."/>
            <person name="Oniyinde I.O."/>
            <person name="Okereke N.R."/>
            <person name="Kolade O."/>
            <person name="Nnabue I."/>
            <person name="Nwadili C.O."/>
            <person name="Hribova E."/>
            <person name="Parker M."/>
            <person name="Nwogha J."/>
            <person name="Shu S."/>
            <person name="Carlson J."/>
            <person name="Kariba R."/>
            <person name="Muthemba S."/>
            <person name="Knop K."/>
            <person name="Barton G.J."/>
            <person name="Sherwood A.V."/>
            <person name="Lopez-Montes A."/>
            <person name="Asiedu R."/>
            <person name="Jamnadass R."/>
            <person name="Muchugi A."/>
            <person name="Goodstein D."/>
            <person name="Egesi C.N."/>
            <person name="Featherston J."/>
            <person name="Asfaw A."/>
            <person name="Simpson G.G."/>
            <person name="Dolezel J."/>
            <person name="Hendre P.S."/>
            <person name="Van Deynze A."/>
            <person name="Kumar P.L."/>
            <person name="Obidiegwu J.E."/>
            <person name="Bhattacharjee R."/>
            <person name="Rokhsar D.S."/>
        </authorList>
    </citation>
    <scope>NUCLEOTIDE SEQUENCE [LARGE SCALE GENOMIC DNA]</scope>
    <source>
        <strain evidence="2">cv. TDa95/00328</strain>
    </source>
</reference>
<sequence>MKMFAVSDAWSLAKQVINGRWFTVFASFLIMSVAGATYTFALYSKDIKTTLGYDQKTLNTVAFFKDLGSNNGIIAGIISEIVPPWIVLSVGAIMNLFGYLMIYLCLTGYLRHPHLWLICLSITVGAHSQSYTNTGVLTTCVKNFPESRGIILGLLKGFVGLSSAIFTQLYLAFYGNDSKSIVLLIAWLPAAISVVFAYTIQIKKVVRQDNELKVFCYFLCISLILATFLMIIIIMEKRYTFTHIEYTASAVAIMFLLFLPLLVIIREEFFLWKQTTINPRLIQITYVSPPLPPPPLPPPPPTTTTTTTNSTTSIKFDLDNITTMFKPPKRGEDYSILQAIVSIDMLIIFFANFCGVGGMLTGIDNMSQIGESLGYPSHSINTFISLISIWSYVGRVTSGFTSEILLSKYKFPRPLMLSVIHLLSCSGHLLIAFGIPGSLYAASLIMGFCLGAQIPLCLSIISELFGLKYFATLYNFVGLASPLASYILNVRITGHLYDKEVAKQNRETKTCIGVECFKLSFLIITAFAIAGALVLMVLVWRTRDFYKGEIYAKFKETREDRVEIKESSNQ</sequence>